<keyword evidence="2" id="KW-1185">Reference proteome</keyword>
<dbReference type="HOGENOM" id="CLU_3421834_0_0_6"/>
<accession>N8WVS9</accession>
<gene>
    <name evidence="1" type="ORF">F969_00017</name>
</gene>
<organism evidence="1 2">
    <name type="scientific">Acinetobacter variabilis</name>
    <dbReference type="NCBI Taxonomy" id="70346"/>
    <lineage>
        <taxon>Bacteria</taxon>
        <taxon>Pseudomonadati</taxon>
        <taxon>Pseudomonadota</taxon>
        <taxon>Gammaproteobacteria</taxon>
        <taxon>Moraxellales</taxon>
        <taxon>Moraxellaceae</taxon>
        <taxon>Acinetobacter</taxon>
    </lineage>
</organism>
<proteinExistence type="predicted"/>
<evidence type="ECO:0000313" key="1">
    <source>
        <dbReference type="EMBL" id="ENV00979.1"/>
    </source>
</evidence>
<comment type="caution">
    <text evidence="1">The sequence shown here is derived from an EMBL/GenBank/DDBJ whole genome shotgun (WGS) entry which is preliminary data.</text>
</comment>
<dbReference type="Proteomes" id="UP000013070">
    <property type="component" value="Unassembled WGS sequence"/>
</dbReference>
<dbReference type="AlphaFoldDB" id="N8WVS9"/>
<dbReference type="EMBL" id="APPE01000005">
    <property type="protein sequence ID" value="ENV00979.1"/>
    <property type="molecule type" value="Genomic_DNA"/>
</dbReference>
<name>N8WVS9_9GAMM</name>
<sequence length="24" mass="2773">MLMNKGFQSLYMDVYLVIHGRLSG</sequence>
<evidence type="ECO:0000313" key="2">
    <source>
        <dbReference type="Proteomes" id="UP000013070"/>
    </source>
</evidence>
<protein>
    <submittedName>
        <fullName evidence="1">Uncharacterized protein</fullName>
    </submittedName>
</protein>
<feature type="non-terminal residue" evidence="1">
    <location>
        <position position="24"/>
    </location>
</feature>
<reference evidence="1 2" key="1">
    <citation type="submission" date="2013-02" db="EMBL/GenBank/DDBJ databases">
        <title>The Genome Sequence of Acinetobacter sp. NIPH 899.</title>
        <authorList>
            <consortium name="The Broad Institute Genome Sequencing Platform"/>
            <consortium name="The Broad Institute Genome Sequencing Center for Infectious Disease"/>
            <person name="Cerqueira G."/>
            <person name="Feldgarden M."/>
            <person name="Courvalin P."/>
            <person name="Perichon B."/>
            <person name="Grillot-Courvalin C."/>
            <person name="Clermont D."/>
            <person name="Rocha E."/>
            <person name="Yoon E.-J."/>
            <person name="Nemec A."/>
            <person name="Walker B."/>
            <person name="Young S.K."/>
            <person name="Zeng Q."/>
            <person name="Gargeya S."/>
            <person name="Fitzgerald M."/>
            <person name="Haas B."/>
            <person name="Abouelleil A."/>
            <person name="Alvarado L."/>
            <person name="Arachchi H.M."/>
            <person name="Berlin A.M."/>
            <person name="Chapman S.B."/>
            <person name="Dewar J."/>
            <person name="Goldberg J."/>
            <person name="Griggs A."/>
            <person name="Gujja S."/>
            <person name="Hansen M."/>
            <person name="Howarth C."/>
            <person name="Imamovic A."/>
            <person name="Larimer J."/>
            <person name="McCowan C."/>
            <person name="Murphy C."/>
            <person name="Neiman D."/>
            <person name="Pearson M."/>
            <person name="Priest M."/>
            <person name="Roberts A."/>
            <person name="Saif S."/>
            <person name="Shea T."/>
            <person name="Sisk P."/>
            <person name="Sykes S."/>
            <person name="Wortman J."/>
            <person name="Nusbaum C."/>
            <person name="Birren B."/>
        </authorList>
    </citation>
    <scope>NUCLEOTIDE SEQUENCE [LARGE SCALE GENOMIC DNA]</scope>
    <source>
        <strain evidence="1 2">NIPH 899</strain>
    </source>
</reference>